<dbReference type="Proteomes" id="UP000266861">
    <property type="component" value="Unassembled WGS sequence"/>
</dbReference>
<gene>
    <name evidence="1" type="ORF">Glove_65g22</name>
</gene>
<dbReference type="AlphaFoldDB" id="A0A397JKJ5"/>
<evidence type="ECO:0000313" key="2">
    <source>
        <dbReference type="Proteomes" id="UP000266861"/>
    </source>
</evidence>
<keyword evidence="2" id="KW-1185">Reference proteome</keyword>
<proteinExistence type="predicted"/>
<protein>
    <submittedName>
        <fullName evidence="1">Uncharacterized protein</fullName>
    </submittedName>
</protein>
<dbReference type="OrthoDB" id="2309302at2759"/>
<evidence type="ECO:0000313" key="1">
    <source>
        <dbReference type="EMBL" id="RHZ85473.1"/>
    </source>
</evidence>
<dbReference type="EMBL" id="PQFF01000062">
    <property type="protein sequence ID" value="RHZ85473.1"/>
    <property type="molecule type" value="Genomic_DNA"/>
</dbReference>
<sequence length="122" mass="13785">MVAIFEVLRFTDSGIPVLRSTDSGVGIGYAYFFQHFGCGIVHFDTHQDASIFLKVMKGRTFCISKTVMIKFSEAYKFGTKEPIQFEKITSEVQILIPSQCNPVSRNNLIMSQSSREKICSRC</sequence>
<comment type="caution">
    <text evidence="1">The sequence shown here is derived from an EMBL/GenBank/DDBJ whole genome shotgun (WGS) entry which is preliminary data.</text>
</comment>
<reference evidence="1 2" key="1">
    <citation type="submission" date="2018-08" db="EMBL/GenBank/DDBJ databases">
        <title>Genome and evolution of the arbuscular mycorrhizal fungus Diversispora epigaea (formerly Glomus versiforme) and its bacterial endosymbionts.</title>
        <authorList>
            <person name="Sun X."/>
            <person name="Fei Z."/>
            <person name="Harrison M."/>
        </authorList>
    </citation>
    <scope>NUCLEOTIDE SEQUENCE [LARGE SCALE GENOMIC DNA]</scope>
    <source>
        <strain evidence="1 2">IT104</strain>
    </source>
</reference>
<name>A0A397JKJ5_9GLOM</name>
<organism evidence="1 2">
    <name type="scientific">Diversispora epigaea</name>
    <dbReference type="NCBI Taxonomy" id="1348612"/>
    <lineage>
        <taxon>Eukaryota</taxon>
        <taxon>Fungi</taxon>
        <taxon>Fungi incertae sedis</taxon>
        <taxon>Mucoromycota</taxon>
        <taxon>Glomeromycotina</taxon>
        <taxon>Glomeromycetes</taxon>
        <taxon>Diversisporales</taxon>
        <taxon>Diversisporaceae</taxon>
        <taxon>Diversispora</taxon>
    </lineage>
</organism>
<accession>A0A397JKJ5</accession>